<evidence type="ECO:0000256" key="2">
    <source>
        <dbReference type="SAM" id="Phobius"/>
    </source>
</evidence>
<keyword evidence="4" id="KW-1185">Reference proteome</keyword>
<sequence>MIRCLASVALVVAVILGSTWPTLLGKRIAFRDVNHFYLPLYDYVAERTATEWLPFWNPLDHTGMPLIGETSTAVLYPLRWLVYAFPLASDRLSNESLMSIYLIVHLLLASAAAAWLAKSIGCRPLGVFVAAIVYPLSGSVFSLCCNPPFLVGAAWIPFALGACLPTITLAGGSRSTRRRIVIAATALAMMVLGGDPQSALHCVMTAGAISLFHARSQFRQARDQGRTWWQSECVRTVVVSVSGCALAVGISSIQIAASLDWSRQSVRAARVAQRSEVYEFSLAPWHAIETVSPRPFGNLFPIHRRIANVIPGEGRMWTPSLYAGLIVGFALLCRLVRPRSYLAEPWLAVSLVSLAICFGHFGLVWWLQQIPGVLEHSDSAIGGPFWMLCQWIPGYSSFRYPVKWLPIFAIASSMVAAQWISSQRDRRELPLALMLLVGFVAGGVSAHLASEQWERWLPLDPDRLPIDEYWGPLDVAGSLTLIRASCWWTVAVLCVLVGLRRFTEWQDRRRPAIWIGSAWVALIALDAIVNTSTLLPRVDVWRERQLAHQASPAPIPRTRTLRTQAGMWPQRWRTTGSIDRPLEVAASERIAWFGRWHLIHRQAVFNSMVSIKSRSYGEFWWSCNHHLQSLDREQRSAFWKAIRQWLAIGAVSHVDGHSATAADGMTLVSVERRMTEPVRDVRVFTDWLPEKPLRELVPEIGLRRGLPLPHLAAAPPSSRSAAAAPAGSSTRSAERSAGRSARVERAADGTIVVRCDIDCVLERCVYQDGNWQARLDSVTGDSSRSLPVFRSSHLNQAVVIPPGNWRVAFEYRPWWKAPTLVVATSAAILLAILVFLPNQFGKATVRGIVFFLIRGRLLRSFRPYTR</sequence>
<accession>A0ABX5XK99</accession>
<evidence type="ECO:0000313" key="4">
    <source>
        <dbReference type="Proteomes" id="UP000318081"/>
    </source>
</evidence>
<protein>
    <recommendedName>
        <fullName evidence="5">Bacterial membrane protein YfhO</fullName>
    </recommendedName>
</protein>
<feature type="transmembrane region" description="Helical" evidence="2">
    <location>
        <begin position="237"/>
        <end position="257"/>
    </location>
</feature>
<feature type="transmembrane region" description="Helical" evidence="2">
    <location>
        <begin position="316"/>
        <end position="335"/>
    </location>
</feature>
<feature type="transmembrane region" description="Helical" evidence="2">
    <location>
        <begin position="124"/>
        <end position="143"/>
    </location>
</feature>
<reference evidence="3 4" key="1">
    <citation type="submission" date="2019-02" db="EMBL/GenBank/DDBJ databases">
        <title>Deep-cultivation of Planctomycetes and their phenomic and genomic characterization uncovers novel biology.</title>
        <authorList>
            <person name="Wiegand S."/>
            <person name="Jogler M."/>
            <person name="Boedeker C."/>
            <person name="Pinto D."/>
            <person name="Vollmers J."/>
            <person name="Rivas-Marin E."/>
            <person name="Kohn T."/>
            <person name="Peeters S.H."/>
            <person name="Heuer A."/>
            <person name="Rast P."/>
            <person name="Oberbeckmann S."/>
            <person name="Bunk B."/>
            <person name="Jeske O."/>
            <person name="Meyerdierks A."/>
            <person name="Storesund J.E."/>
            <person name="Kallscheuer N."/>
            <person name="Luecker S."/>
            <person name="Lage O.M."/>
            <person name="Pohl T."/>
            <person name="Merkel B.J."/>
            <person name="Hornburger P."/>
            <person name="Mueller R.-W."/>
            <person name="Bruemmer F."/>
            <person name="Labrenz M."/>
            <person name="Spormann A.M."/>
            <person name="Op den Camp H."/>
            <person name="Overmann J."/>
            <person name="Amann R."/>
            <person name="Jetten M.S.M."/>
            <person name="Mascher T."/>
            <person name="Medema M.H."/>
            <person name="Devos D.P."/>
            <person name="Kaster A.-K."/>
            <person name="Ovreas L."/>
            <person name="Rohde M."/>
            <person name="Galperin M.Y."/>
            <person name="Jogler C."/>
        </authorList>
    </citation>
    <scope>NUCLEOTIDE SEQUENCE [LARGE SCALE GENOMIC DNA]</scope>
    <source>
        <strain evidence="3 4">TBK1r</strain>
    </source>
</reference>
<feature type="compositionally biased region" description="Basic and acidic residues" evidence="1">
    <location>
        <begin position="732"/>
        <end position="741"/>
    </location>
</feature>
<dbReference type="EMBL" id="CP036432">
    <property type="protein sequence ID" value="QDV82309.1"/>
    <property type="molecule type" value="Genomic_DNA"/>
</dbReference>
<feature type="transmembrane region" description="Helical" evidence="2">
    <location>
        <begin position="404"/>
        <end position="422"/>
    </location>
</feature>
<feature type="transmembrane region" description="Helical" evidence="2">
    <location>
        <begin position="98"/>
        <end position="117"/>
    </location>
</feature>
<dbReference type="Proteomes" id="UP000318081">
    <property type="component" value="Chromosome"/>
</dbReference>
<evidence type="ECO:0000313" key="3">
    <source>
        <dbReference type="EMBL" id="QDV82309.1"/>
    </source>
</evidence>
<feature type="transmembrane region" description="Helical" evidence="2">
    <location>
        <begin position="149"/>
        <end position="169"/>
    </location>
</feature>
<organism evidence="3 4">
    <name type="scientific">Stieleria magnilauensis</name>
    <dbReference type="NCBI Taxonomy" id="2527963"/>
    <lineage>
        <taxon>Bacteria</taxon>
        <taxon>Pseudomonadati</taxon>
        <taxon>Planctomycetota</taxon>
        <taxon>Planctomycetia</taxon>
        <taxon>Pirellulales</taxon>
        <taxon>Pirellulaceae</taxon>
        <taxon>Stieleria</taxon>
    </lineage>
</organism>
<evidence type="ECO:0008006" key="5">
    <source>
        <dbReference type="Google" id="ProtNLM"/>
    </source>
</evidence>
<evidence type="ECO:0000256" key="1">
    <source>
        <dbReference type="SAM" id="MobiDB-lite"/>
    </source>
</evidence>
<feature type="transmembrane region" description="Helical" evidence="2">
    <location>
        <begin position="814"/>
        <end position="836"/>
    </location>
</feature>
<gene>
    <name evidence="3" type="ORF">TBK1r_12370</name>
</gene>
<feature type="compositionally biased region" description="Low complexity" evidence="1">
    <location>
        <begin position="713"/>
        <end position="731"/>
    </location>
</feature>
<keyword evidence="2" id="KW-0812">Transmembrane</keyword>
<feature type="transmembrane region" description="Helical" evidence="2">
    <location>
        <begin position="469"/>
        <end position="499"/>
    </location>
</feature>
<dbReference type="RefSeq" id="WP_145208095.1">
    <property type="nucleotide sequence ID" value="NZ_CP036432.1"/>
</dbReference>
<feature type="transmembrane region" description="Helical" evidence="2">
    <location>
        <begin position="511"/>
        <end position="529"/>
    </location>
</feature>
<name>A0ABX5XK99_9BACT</name>
<proteinExistence type="predicted"/>
<keyword evidence="2" id="KW-0472">Membrane</keyword>
<feature type="transmembrane region" description="Helical" evidence="2">
    <location>
        <begin position="429"/>
        <end position="449"/>
    </location>
</feature>
<keyword evidence="2" id="KW-1133">Transmembrane helix</keyword>
<feature type="region of interest" description="Disordered" evidence="1">
    <location>
        <begin position="713"/>
        <end position="741"/>
    </location>
</feature>
<feature type="transmembrane region" description="Helical" evidence="2">
    <location>
        <begin position="347"/>
        <end position="367"/>
    </location>
</feature>